<comment type="caution">
    <text evidence="1">The sequence shown here is derived from an EMBL/GenBank/DDBJ whole genome shotgun (WGS) entry which is preliminary data.</text>
</comment>
<dbReference type="AlphaFoldDB" id="A0A0F9P1P8"/>
<evidence type="ECO:0000313" key="1">
    <source>
        <dbReference type="EMBL" id="KKM87402.1"/>
    </source>
</evidence>
<protein>
    <submittedName>
        <fullName evidence="1">Uncharacterized protein</fullName>
    </submittedName>
</protein>
<gene>
    <name evidence="1" type="ORF">LCGC14_1269310</name>
</gene>
<organism evidence="1">
    <name type="scientific">marine sediment metagenome</name>
    <dbReference type="NCBI Taxonomy" id="412755"/>
    <lineage>
        <taxon>unclassified sequences</taxon>
        <taxon>metagenomes</taxon>
        <taxon>ecological metagenomes</taxon>
    </lineage>
</organism>
<proteinExistence type="predicted"/>
<accession>A0A0F9P1P8</accession>
<name>A0A0F9P1P8_9ZZZZ</name>
<dbReference type="EMBL" id="LAZR01007106">
    <property type="protein sequence ID" value="KKM87402.1"/>
    <property type="molecule type" value="Genomic_DNA"/>
</dbReference>
<reference evidence="1" key="1">
    <citation type="journal article" date="2015" name="Nature">
        <title>Complex archaea that bridge the gap between prokaryotes and eukaryotes.</title>
        <authorList>
            <person name="Spang A."/>
            <person name="Saw J.H."/>
            <person name="Jorgensen S.L."/>
            <person name="Zaremba-Niedzwiedzka K."/>
            <person name="Martijn J."/>
            <person name="Lind A.E."/>
            <person name="van Eijk R."/>
            <person name="Schleper C."/>
            <person name="Guy L."/>
            <person name="Ettema T.J."/>
        </authorList>
    </citation>
    <scope>NUCLEOTIDE SEQUENCE</scope>
</reference>
<sequence length="170" mass="20319">MMTGNHTLTINMPRIYTTGKKCKSYKHGMRHTRFYRIWLGMKSRCLIPSASNYKHYGGRGITICKRWYKFMNFHEDMYGKYNDDLSIERIDNEKGYNRFNCKWILMKDQQHNTRRSHRITFEGKTQTIKQWANELGLHYQTLYGRICNYGFSLEKAMVSTKYATGPKLNN</sequence>